<dbReference type="EMBL" id="KQ459592">
    <property type="protein sequence ID" value="KPI96764.1"/>
    <property type="molecule type" value="Genomic_DNA"/>
</dbReference>
<dbReference type="Proteomes" id="UP000053268">
    <property type="component" value="Unassembled WGS sequence"/>
</dbReference>
<name>A0A194PVH6_PAPXU</name>
<proteinExistence type="predicted"/>
<organism evidence="1 2">
    <name type="scientific">Papilio xuthus</name>
    <name type="common">Asian swallowtail butterfly</name>
    <dbReference type="NCBI Taxonomy" id="66420"/>
    <lineage>
        <taxon>Eukaryota</taxon>
        <taxon>Metazoa</taxon>
        <taxon>Ecdysozoa</taxon>
        <taxon>Arthropoda</taxon>
        <taxon>Hexapoda</taxon>
        <taxon>Insecta</taxon>
        <taxon>Pterygota</taxon>
        <taxon>Neoptera</taxon>
        <taxon>Endopterygota</taxon>
        <taxon>Lepidoptera</taxon>
        <taxon>Glossata</taxon>
        <taxon>Ditrysia</taxon>
        <taxon>Papilionoidea</taxon>
        <taxon>Papilionidae</taxon>
        <taxon>Papilioninae</taxon>
        <taxon>Papilio</taxon>
    </lineage>
</organism>
<accession>A0A194PVH6</accession>
<dbReference type="AlphaFoldDB" id="A0A194PVH6"/>
<keyword evidence="2" id="KW-1185">Reference proteome</keyword>
<protein>
    <submittedName>
        <fullName evidence="1">Uncharacterized protein</fullName>
    </submittedName>
</protein>
<evidence type="ECO:0000313" key="1">
    <source>
        <dbReference type="EMBL" id="KPI96764.1"/>
    </source>
</evidence>
<sequence length="69" mass="7649">MQKLGVRYRCIAKGDLSSSSTTGGCIASSDCRITYPKQLFKQEAVRCGAQSGTFIRMAIVSKRRFKNKL</sequence>
<gene>
    <name evidence="1" type="ORF">RR46_04889</name>
</gene>
<reference evidence="1 2" key="1">
    <citation type="journal article" date="2015" name="Nat. Commun.">
        <title>Outbred genome sequencing and CRISPR/Cas9 gene editing in butterflies.</title>
        <authorList>
            <person name="Li X."/>
            <person name="Fan D."/>
            <person name="Zhang W."/>
            <person name="Liu G."/>
            <person name="Zhang L."/>
            <person name="Zhao L."/>
            <person name="Fang X."/>
            <person name="Chen L."/>
            <person name="Dong Y."/>
            <person name="Chen Y."/>
            <person name="Ding Y."/>
            <person name="Zhao R."/>
            <person name="Feng M."/>
            <person name="Zhu Y."/>
            <person name="Feng Y."/>
            <person name="Jiang X."/>
            <person name="Zhu D."/>
            <person name="Xiang H."/>
            <person name="Feng X."/>
            <person name="Li S."/>
            <person name="Wang J."/>
            <person name="Zhang G."/>
            <person name="Kronforst M.R."/>
            <person name="Wang W."/>
        </authorList>
    </citation>
    <scope>NUCLEOTIDE SEQUENCE [LARGE SCALE GENOMIC DNA]</scope>
    <source>
        <strain evidence="1">Ya'a_city_454_Px</strain>
        <tissue evidence="1">Whole body</tissue>
    </source>
</reference>
<evidence type="ECO:0000313" key="2">
    <source>
        <dbReference type="Proteomes" id="UP000053268"/>
    </source>
</evidence>